<dbReference type="SMART" id="SM00387">
    <property type="entry name" value="HATPase_c"/>
    <property type="match status" value="1"/>
</dbReference>
<evidence type="ECO:0000256" key="5">
    <source>
        <dbReference type="ARBA" id="ARBA00022553"/>
    </source>
</evidence>
<evidence type="ECO:0000256" key="7">
    <source>
        <dbReference type="ARBA" id="ARBA00022692"/>
    </source>
</evidence>
<dbReference type="GO" id="GO:0004721">
    <property type="term" value="F:phosphoprotein phosphatase activity"/>
    <property type="evidence" value="ECO:0007669"/>
    <property type="project" value="TreeGrafter"/>
</dbReference>
<dbReference type="EMBL" id="JACJKS010000004">
    <property type="protein sequence ID" value="MBM6947899.1"/>
    <property type="molecule type" value="Genomic_DNA"/>
</dbReference>
<dbReference type="Pfam" id="PF02518">
    <property type="entry name" value="HATPase_c"/>
    <property type="match status" value="1"/>
</dbReference>
<dbReference type="AlphaFoldDB" id="A0A938XBZ3"/>
<dbReference type="Proteomes" id="UP000705508">
    <property type="component" value="Unassembled WGS sequence"/>
</dbReference>
<evidence type="ECO:0000313" key="15">
    <source>
        <dbReference type="Proteomes" id="UP000705508"/>
    </source>
</evidence>
<keyword evidence="10" id="KW-0902">Two-component regulatory system</keyword>
<gene>
    <name evidence="14" type="ORF">H6A20_04355</name>
</gene>
<evidence type="ECO:0000256" key="3">
    <source>
        <dbReference type="ARBA" id="ARBA00012438"/>
    </source>
</evidence>
<dbReference type="InterPro" id="IPR050351">
    <property type="entry name" value="BphY/WalK/GraS-like"/>
</dbReference>
<dbReference type="SUPFAM" id="SSF55874">
    <property type="entry name" value="ATPase domain of HSP90 chaperone/DNA topoisomerase II/histidine kinase"/>
    <property type="match status" value="1"/>
</dbReference>
<keyword evidence="5" id="KW-0597">Phosphoprotein</keyword>
<dbReference type="GO" id="GO:0005886">
    <property type="term" value="C:plasma membrane"/>
    <property type="evidence" value="ECO:0007669"/>
    <property type="project" value="UniProtKB-SubCell"/>
</dbReference>
<keyword evidence="9 12" id="KW-1133">Transmembrane helix</keyword>
<dbReference type="EC" id="2.7.13.3" evidence="3"/>
<dbReference type="CDD" id="cd00082">
    <property type="entry name" value="HisKA"/>
    <property type="match status" value="1"/>
</dbReference>
<evidence type="ECO:0000256" key="11">
    <source>
        <dbReference type="ARBA" id="ARBA00023136"/>
    </source>
</evidence>
<dbReference type="InterPro" id="IPR005467">
    <property type="entry name" value="His_kinase_dom"/>
</dbReference>
<evidence type="ECO:0000256" key="1">
    <source>
        <dbReference type="ARBA" id="ARBA00000085"/>
    </source>
</evidence>
<evidence type="ECO:0000256" key="10">
    <source>
        <dbReference type="ARBA" id="ARBA00023012"/>
    </source>
</evidence>
<dbReference type="PROSITE" id="PS50109">
    <property type="entry name" value="HIS_KIN"/>
    <property type="match status" value="1"/>
</dbReference>
<dbReference type="InterPro" id="IPR004358">
    <property type="entry name" value="Sig_transdc_His_kin-like_C"/>
</dbReference>
<dbReference type="Gene3D" id="3.30.565.10">
    <property type="entry name" value="Histidine kinase-like ATPase, C-terminal domain"/>
    <property type="match status" value="1"/>
</dbReference>
<organism evidence="14 15">
    <name type="scientific">Mordavella massiliensis</name>
    <dbReference type="NCBI Taxonomy" id="1871024"/>
    <lineage>
        <taxon>Bacteria</taxon>
        <taxon>Bacillati</taxon>
        <taxon>Bacillota</taxon>
        <taxon>Clostridia</taxon>
        <taxon>Eubacteriales</taxon>
        <taxon>Clostridiaceae</taxon>
        <taxon>Mordavella</taxon>
    </lineage>
</organism>
<keyword evidence="8 14" id="KW-0418">Kinase</keyword>
<evidence type="ECO:0000256" key="9">
    <source>
        <dbReference type="ARBA" id="ARBA00022989"/>
    </source>
</evidence>
<evidence type="ECO:0000313" key="14">
    <source>
        <dbReference type="EMBL" id="MBM6947899.1"/>
    </source>
</evidence>
<dbReference type="RefSeq" id="WP_204905946.1">
    <property type="nucleotide sequence ID" value="NZ_JACJKS010000004.1"/>
</dbReference>
<evidence type="ECO:0000256" key="12">
    <source>
        <dbReference type="SAM" id="Phobius"/>
    </source>
</evidence>
<keyword evidence="11 12" id="KW-0472">Membrane</keyword>
<dbReference type="PRINTS" id="PR00344">
    <property type="entry name" value="BCTRLSENSOR"/>
</dbReference>
<dbReference type="GO" id="GO:0016036">
    <property type="term" value="P:cellular response to phosphate starvation"/>
    <property type="evidence" value="ECO:0007669"/>
    <property type="project" value="TreeGrafter"/>
</dbReference>
<evidence type="ECO:0000259" key="13">
    <source>
        <dbReference type="PROSITE" id="PS50109"/>
    </source>
</evidence>
<evidence type="ECO:0000256" key="4">
    <source>
        <dbReference type="ARBA" id="ARBA00022475"/>
    </source>
</evidence>
<proteinExistence type="predicted"/>
<dbReference type="GO" id="GO:0000155">
    <property type="term" value="F:phosphorelay sensor kinase activity"/>
    <property type="evidence" value="ECO:0007669"/>
    <property type="project" value="InterPro"/>
</dbReference>
<dbReference type="PANTHER" id="PTHR45453:SF2">
    <property type="entry name" value="HISTIDINE KINASE"/>
    <property type="match status" value="1"/>
</dbReference>
<protein>
    <recommendedName>
        <fullName evidence="3">histidine kinase</fullName>
        <ecNumber evidence="3">2.7.13.3</ecNumber>
    </recommendedName>
</protein>
<evidence type="ECO:0000256" key="2">
    <source>
        <dbReference type="ARBA" id="ARBA00004651"/>
    </source>
</evidence>
<sequence>MRTVGYYLKENWKPVAVYAGMAAVFWTVGSLYGVDPDATGYALLLAGVILLLSLCPGFFRFLRKERELRETGRNIAGADPVFPAAGTLAEKRYQEMIGTLLEQRNQERSVAQQTRQDSLDYYSLWAHQIKTPIAAMRLLLQEEEGRRQGKDGFLRGMDRELFRTEQYVEMVLNYLRIGDMSRDMVLAWHPLDDMIRQAVRKYSRLFIIQKLRLDFRETGATVLTDEKWLVFVLEQILSNALKYTKEGSVSIYAGPSKENGAVLVIEDTGIGIAKEDLPRVCERGFTGYNGRAYKKSTGIGLYLCRSVMDHLGHGLRIESEEGKGTKVLLDLGRTPVEPE</sequence>
<keyword evidence="6" id="KW-0808">Transferase</keyword>
<keyword evidence="4" id="KW-1003">Cell membrane</keyword>
<comment type="subcellular location">
    <subcellularLocation>
        <location evidence="2">Cell membrane</location>
        <topology evidence="2">Multi-pass membrane protein</topology>
    </subcellularLocation>
</comment>
<feature type="domain" description="Histidine kinase" evidence="13">
    <location>
        <begin position="124"/>
        <end position="335"/>
    </location>
</feature>
<feature type="transmembrane region" description="Helical" evidence="12">
    <location>
        <begin position="12"/>
        <end position="32"/>
    </location>
</feature>
<name>A0A938XBZ3_9CLOT</name>
<accession>A0A938XBZ3</accession>
<evidence type="ECO:0000256" key="6">
    <source>
        <dbReference type="ARBA" id="ARBA00022679"/>
    </source>
</evidence>
<dbReference type="PANTHER" id="PTHR45453">
    <property type="entry name" value="PHOSPHATE REGULON SENSOR PROTEIN PHOR"/>
    <property type="match status" value="1"/>
</dbReference>
<feature type="transmembrane region" description="Helical" evidence="12">
    <location>
        <begin position="38"/>
        <end position="59"/>
    </location>
</feature>
<comment type="catalytic activity">
    <reaction evidence="1">
        <text>ATP + protein L-histidine = ADP + protein N-phospho-L-histidine.</text>
        <dbReference type="EC" id="2.7.13.3"/>
    </reaction>
</comment>
<keyword evidence="7 12" id="KW-0812">Transmembrane</keyword>
<dbReference type="InterPro" id="IPR003661">
    <property type="entry name" value="HisK_dim/P_dom"/>
</dbReference>
<evidence type="ECO:0000256" key="8">
    <source>
        <dbReference type="ARBA" id="ARBA00022777"/>
    </source>
</evidence>
<reference evidence="14" key="1">
    <citation type="submission" date="2020-08" db="EMBL/GenBank/DDBJ databases">
        <authorList>
            <person name="Cejkova D."/>
            <person name="Kubasova T."/>
            <person name="Jahodarova E."/>
            <person name="Rychlik I."/>
        </authorList>
    </citation>
    <scope>NUCLEOTIDE SEQUENCE</scope>
    <source>
        <strain evidence="14">An582</strain>
    </source>
</reference>
<reference evidence="14" key="2">
    <citation type="journal article" date="2021" name="Sci. Rep.">
        <title>The distribution of antibiotic resistance genes in chicken gut microbiota commensals.</title>
        <authorList>
            <person name="Juricova H."/>
            <person name="Matiasovicova J."/>
            <person name="Kubasova T."/>
            <person name="Cejkova D."/>
            <person name="Rychlik I."/>
        </authorList>
    </citation>
    <scope>NUCLEOTIDE SEQUENCE</scope>
    <source>
        <strain evidence="14">An582</strain>
    </source>
</reference>
<dbReference type="InterPro" id="IPR036890">
    <property type="entry name" value="HATPase_C_sf"/>
</dbReference>
<dbReference type="InterPro" id="IPR003594">
    <property type="entry name" value="HATPase_dom"/>
</dbReference>
<comment type="caution">
    <text evidence="14">The sequence shown here is derived from an EMBL/GenBank/DDBJ whole genome shotgun (WGS) entry which is preliminary data.</text>
</comment>